<comment type="caution">
    <text evidence="1">The sequence shown here is derived from an EMBL/GenBank/DDBJ whole genome shotgun (WGS) entry which is preliminary data.</text>
</comment>
<organism evidence="1 2">
    <name type="scientific">Rhodopirellula europaea 6C</name>
    <dbReference type="NCBI Taxonomy" id="1263867"/>
    <lineage>
        <taxon>Bacteria</taxon>
        <taxon>Pseudomonadati</taxon>
        <taxon>Planctomycetota</taxon>
        <taxon>Planctomycetia</taxon>
        <taxon>Pirellulales</taxon>
        <taxon>Pirellulaceae</taxon>
        <taxon>Rhodopirellula</taxon>
    </lineage>
</organism>
<accession>M2ANN8</accession>
<dbReference type="Proteomes" id="UP000011529">
    <property type="component" value="Unassembled WGS sequence"/>
</dbReference>
<keyword evidence="2" id="KW-1185">Reference proteome</keyword>
<dbReference type="PATRIC" id="fig|1263867.3.peg.5111"/>
<proteinExistence type="predicted"/>
<protein>
    <submittedName>
        <fullName evidence="1">Uncharacterized protein</fullName>
    </submittedName>
</protein>
<evidence type="ECO:0000313" key="1">
    <source>
        <dbReference type="EMBL" id="EMB14337.1"/>
    </source>
</evidence>
<evidence type="ECO:0000313" key="2">
    <source>
        <dbReference type="Proteomes" id="UP000011529"/>
    </source>
</evidence>
<dbReference type="AlphaFoldDB" id="M2ANN8"/>
<reference evidence="1" key="1">
    <citation type="submission" date="2012-11" db="EMBL/GenBank/DDBJ databases">
        <title>Permanent draft genomes of Rhodopirellula europaea strain SH398 and 6C.</title>
        <authorList>
            <person name="Richter M."/>
            <person name="Richter-Heitmann T."/>
            <person name="Frank C."/>
            <person name="Harder J."/>
            <person name="Glockner F.O."/>
        </authorList>
    </citation>
    <scope>NUCLEOTIDE SEQUENCE</scope>
    <source>
        <strain evidence="1">6C</strain>
    </source>
</reference>
<dbReference type="RefSeq" id="WP_008660406.1">
    <property type="nucleotide sequence ID" value="NZ_ANMO01000216.1"/>
</dbReference>
<gene>
    <name evidence="1" type="ORF">RE6C_04759</name>
</gene>
<sequence length="160" mass="17628">MSNGDRNITWLPPLFTNAGGADVVVGVDAGYDWVTQYHTVVSLSGDGLPPSMLPLVQPGYGGDYPTARDLITSRLETAGLPSSLVDTFPFFAVVDLAFRSSGFWAINAAAWLPHFDFDESFANVLLQFTLNKQHSQSDRHLVAQHLHKWETDRGITLLRP</sequence>
<reference evidence="1" key="2">
    <citation type="journal article" date="2013" name="Mar. Genomics">
        <title>Expression of sulfatases in Rhodopirellula baltica and the diversity of sulfatases in the genus Rhodopirellula.</title>
        <authorList>
            <person name="Wegner C.E."/>
            <person name="Richter-Heitmann T."/>
            <person name="Klindworth A."/>
            <person name="Klockow C."/>
            <person name="Richter M."/>
            <person name="Achstetter T."/>
            <person name="Glockner F.O."/>
            <person name="Harder J."/>
        </authorList>
    </citation>
    <scope>NUCLEOTIDE SEQUENCE [LARGE SCALE GENOMIC DNA]</scope>
    <source>
        <strain evidence="1">6C</strain>
    </source>
</reference>
<dbReference type="EMBL" id="ANMO01000216">
    <property type="protein sequence ID" value="EMB14337.1"/>
    <property type="molecule type" value="Genomic_DNA"/>
</dbReference>
<name>M2ANN8_9BACT</name>